<evidence type="ECO:0000256" key="1">
    <source>
        <dbReference type="SAM" id="MobiDB-lite"/>
    </source>
</evidence>
<evidence type="ECO:0000313" key="3">
    <source>
        <dbReference type="Proteomes" id="UP000596660"/>
    </source>
</evidence>
<organism evidence="2 3">
    <name type="scientific">Chenopodium quinoa</name>
    <name type="common">Quinoa</name>
    <dbReference type="NCBI Taxonomy" id="63459"/>
    <lineage>
        <taxon>Eukaryota</taxon>
        <taxon>Viridiplantae</taxon>
        <taxon>Streptophyta</taxon>
        <taxon>Embryophyta</taxon>
        <taxon>Tracheophyta</taxon>
        <taxon>Spermatophyta</taxon>
        <taxon>Magnoliopsida</taxon>
        <taxon>eudicotyledons</taxon>
        <taxon>Gunneridae</taxon>
        <taxon>Pentapetalae</taxon>
        <taxon>Caryophyllales</taxon>
        <taxon>Chenopodiaceae</taxon>
        <taxon>Chenopodioideae</taxon>
        <taxon>Atripliceae</taxon>
        <taxon>Chenopodium</taxon>
    </lineage>
</organism>
<dbReference type="AlphaFoldDB" id="A0A803ND86"/>
<sequence>MTQKKHTTRATPMMLPLPSSASDESEDEVTVVPRVEIHETVPDEQTSADPFNSISMGSIEHIKQHKVVLSKIMVRTVIMI</sequence>
<proteinExistence type="predicted"/>
<dbReference type="Proteomes" id="UP000596660">
    <property type="component" value="Unplaced"/>
</dbReference>
<reference evidence="2" key="2">
    <citation type="submission" date="2021-03" db="UniProtKB">
        <authorList>
            <consortium name="EnsemblPlants"/>
        </authorList>
    </citation>
    <scope>IDENTIFICATION</scope>
</reference>
<evidence type="ECO:0000313" key="2">
    <source>
        <dbReference type="EnsemblPlants" id="AUR62044077-RA:cds"/>
    </source>
</evidence>
<accession>A0A803ND86</accession>
<name>A0A803ND86_CHEQI</name>
<protein>
    <submittedName>
        <fullName evidence="2">Uncharacterized protein</fullName>
    </submittedName>
</protein>
<reference evidence="2" key="1">
    <citation type="journal article" date="2017" name="Nature">
        <title>The genome of Chenopodium quinoa.</title>
        <authorList>
            <person name="Jarvis D.E."/>
            <person name="Ho Y.S."/>
            <person name="Lightfoot D.J."/>
            <person name="Schmoeckel S.M."/>
            <person name="Li B."/>
            <person name="Borm T.J.A."/>
            <person name="Ohyanagi H."/>
            <person name="Mineta K."/>
            <person name="Michell C.T."/>
            <person name="Saber N."/>
            <person name="Kharbatia N.M."/>
            <person name="Rupper R.R."/>
            <person name="Sharp A.R."/>
            <person name="Dally N."/>
            <person name="Boughton B.A."/>
            <person name="Woo Y.H."/>
            <person name="Gao G."/>
            <person name="Schijlen E.G.W.M."/>
            <person name="Guo X."/>
            <person name="Momin A.A."/>
            <person name="Negrao S."/>
            <person name="Al-Babili S."/>
            <person name="Gehring C."/>
            <person name="Roessner U."/>
            <person name="Jung C."/>
            <person name="Murphy K."/>
            <person name="Arold S.T."/>
            <person name="Gojobori T."/>
            <person name="van der Linden C.G."/>
            <person name="van Loo E.N."/>
            <person name="Jellen E.N."/>
            <person name="Maughan P.J."/>
            <person name="Tester M."/>
        </authorList>
    </citation>
    <scope>NUCLEOTIDE SEQUENCE [LARGE SCALE GENOMIC DNA]</scope>
    <source>
        <strain evidence="2">cv. PI 614886</strain>
    </source>
</reference>
<dbReference type="Gramene" id="AUR62044077-RA">
    <property type="protein sequence ID" value="AUR62044077-RA:cds"/>
    <property type="gene ID" value="AUR62044077"/>
</dbReference>
<keyword evidence="3" id="KW-1185">Reference proteome</keyword>
<feature type="region of interest" description="Disordered" evidence="1">
    <location>
        <begin position="1"/>
        <end position="30"/>
    </location>
</feature>
<dbReference type="EnsemblPlants" id="AUR62044077-RA">
    <property type="protein sequence ID" value="AUR62044077-RA:cds"/>
    <property type="gene ID" value="AUR62044077"/>
</dbReference>